<dbReference type="AlphaFoldDB" id="A0A433D887"/>
<evidence type="ECO:0000313" key="7">
    <source>
        <dbReference type="EMBL" id="RUP47074.1"/>
    </source>
</evidence>
<dbReference type="EMBL" id="RBNI01004989">
    <property type="protein sequence ID" value="RUP47074.1"/>
    <property type="molecule type" value="Genomic_DNA"/>
</dbReference>
<keyword evidence="3 6" id="KW-0812">Transmembrane</keyword>
<sequence length="101" mass="10350">MADFVGYAYAVVVFLGGLIGYVKAGSVASLASGAAFGVAAAYGAKLVSTNPKNVTLALAVSVALLLVMGFRFSKSGKFMPAGLVSLLSLVMTIRYGIRLIQ</sequence>
<evidence type="ECO:0000256" key="2">
    <source>
        <dbReference type="ARBA" id="ARBA00007590"/>
    </source>
</evidence>
<evidence type="ECO:0000256" key="6">
    <source>
        <dbReference type="SAM" id="Phobius"/>
    </source>
</evidence>
<proteinExistence type="inferred from homology"/>
<dbReference type="InterPro" id="IPR005349">
    <property type="entry name" value="TMEM14"/>
</dbReference>
<dbReference type="InterPro" id="IPR044890">
    <property type="entry name" value="TMEM14_sf"/>
</dbReference>
<evidence type="ECO:0000256" key="3">
    <source>
        <dbReference type="ARBA" id="ARBA00022692"/>
    </source>
</evidence>
<evidence type="ECO:0000313" key="8">
    <source>
        <dbReference type="Proteomes" id="UP000268093"/>
    </source>
</evidence>
<dbReference type="GO" id="GO:0031966">
    <property type="term" value="C:mitochondrial membrane"/>
    <property type="evidence" value="ECO:0007669"/>
    <property type="project" value="TreeGrafter"/>
</dbReference>
<dbReference type="PANTHER" id="PTHR12668:SF43">
    <property type="entry name" value="TRANSMEMBRANE PROTEIN 14 HOMOLOG"/>
    <property type="match status" value="1"/>
</dbReference>
<evidence type="ECO:0000256" key="5">
    <source>
        <dbReference type="ARBA" id="ARBA00023136"/>
    </source>
</evidence>
<feature type="transmembrane region" description="Helical" evidence="6">
    <location>
        <begin position="7"/>
        <end position="24"/>
    </location>
</feature>
<gene>
    <name evidence="7" type="ORF">BC936DRAFT_146156</name>
</gene>
<dbReference type="GO" id="GO:0070453">
    <property type="term" value="P:regulation of heme biosynthetic process"/>
    <property type="evidence" value="ECO:0007669"/>
    <property type="project" value="TreeGrafter"/>
</dbReference>
<evidence type="ECO:0000256" key="1">
    <source>
        <dbReference type="ARBA" id="ARBA00004370"/>
    </source>
</evidence>
<evidence type="ECO:0000256" key="4">
    <source>
        <dbReference type="ARBA" id="ARBA00022989"/>
    </source>
</evidence>
<keyword evidence="5 6" id="KW-0472">Membrane</keyword>
<feature type="transmembrane region" description="Helical" evidence="6">
    <location>
        <begin position="54"/>
        <end position="72"/>
    </location>
</feature>
<organism evidence="7 8">
    <name type="scientific">Jimgerdemannia flammicorona</name>
    <dbReference type="NCBI Taxonomy" id="994334"/>
    <lineage>
        <taxon>Eukaryota</taxon>
        <taxon>Fungi</taxon>
        <taxon>Fungi incertae sedis</taxon>
        <taxon>Mucoromycota</taxon>
        <taxon>Mucoromycotina</taxon>
        <taxon>Endogonomycetes</taxon>
        <taxon>Endogonales</taxon>
        <taxon>Endogonaceae</taxon>
        <taxon>Jimgerdemannia</taxon>
    </lineage>
</organism>
<dbReference type="Gene3D" id="1.10.10.1740">
    <property type="entry name" value="Transmembrane protein 14-like"/>
    <property type="match status" value="1"/>
</dbReference>
<comment type="similarity">
    <text evidence="2">Belongs to the TMEM14 family.</text>
</comment>
<dbReference type="OrthoDB" id="5620at2759"/>
<feature type="transmembrane region" description="Helical" evidence="6">
    <location>
        <begin position="78"/>
        <end position="97"/>
    </location>
</feature>
<keyword evidence="8" id="KW-1185">Reference proteome</keyword>
<reference evidence="7 8" key="1">
    <citation type="journal article" date="2018" name="New Phytol.">
        <title>Phylogenomics of Endogonaceae and evolution of mycorrhizas within Mucoromycota.</title>
        <authorList>
            <person name="Chang Y."/>
            <person name="Desiro A."/>
            <person name="Na H."/>
            <person name="Sandor L."/>
            <person name="Lipzen A."/>
            <person name="Clum A."/>
            <person name="Barry K."/>
            <person name="Grigoriev I.V."/>
            <person name="Martin F.M."/>
            <person name="Stajich J.E."/>
            <person name="Smith M.E."/>
            <person name="Bonito G."/>
            <person name="Spatafora J.W."/>
        </authorList>
    </citation>
    <scope>NUCLEOTIDE SEQUENCE [LARGE SCALE GENOMIC DNA]</scope>
    <source>
        <strain evidence="7 8">GMNB39</strain>
    </source>
</reference>
<comment type="caution">
    <text evidence="7">The sequence shown here is derived from an EMBL/GenBank/DDBJ whole genome shotgun (WGS) entry which is preliminary data.</text>
</comment>
<keyword evidence="4 6" id="KW-1133">Transmembrane helix</keyword>
<dbReference type="Pfam" id="PF03647">
    <property type="entry name" value="Tmemb_14"/>
    <property type="match status" value="1"/>
</dbReference>
<protein>
    <submittedName>
        <fullName evidence="7">Transmembrane protein 14C-like protein</fullName>
    </submittedName>
</protein>
<accession>A0A433D887</accession>
<dbReference type="PANTHER" id="PTHR12668">
    <property type="entry name" value="TRANSMEMBRANE PROTEIN 14, 15"/>
    <property type="match status" value="1"/>
</dbReference>
<name>A0A433D887_9FUNG</name>
<dbReference type="Proteomes" id="UP000268093">
    <property type="component" value="Unassembled WGS sequence"/>
</dbReference>
<feature type="transmembrane region" description="Helical" evidence="6">
    <location>
        <begin position="30"/>
        <end position="47"/>
    </location>
</feature>
<comment type="subcellular location">
    <subcellularLocation>
        <location evidence="1">Membrane</location>
    </subcellularLocation>
</comment>